<protein>
    <submittedName>
        <fullName evidence="1">Uncharacterized protein</fullName>
    </submittedName>
</protein>
<comment type="caution">
    <text evidence="1">The sequence shown here is derived from an EMBL/GenBank/DDBJ whole genome shotgun (WGS) entry which is preliminary data.</text>
</comment>
<dbReference type="RefSeq" id="WP_248682901.1">
    <property type="nucleotide sequence ID" value="NZ_JALPRY010000010.1"/>
</dbReference>
<keyword evidence="2" id="KW-1185">Reference proteome</keyword>
<dbReference type="EMBL" id="JALPRY010000010">
    <property type="protein sequence ID" value="MCK8780248.1"/>
    <property type="molecule type" value="Genomic_DNA"/>
</dbReference>
<dbReference type="Proteomes" id="UP001202827">
    <property type="component" value="Unassembled WGS sequence"/>
</dbReference>
<organism evidence="1 2">
    <name type="scientific">Neorhizobium turbinariae</name>
    <dbReference type="NCBI Taxonomy" id="2937795"/>
    <lineage>
        <taxon>Bacteria</taxon>
        <taxon>Pseudomonadati</taxon>
        <taxon>Pseudomonadota</taxon>
        <taxon>Alphaproteobacteria</taxon>
        <taxon>Hyphomicrobiales</taxon>
        <taxon>Rhizobiaceae</taxon>
        <taxon>Rhizobium/Agrobacterium group</taxon>
        <taxon>Neorhizobium</taxon>
    </lineage>
</organism>
<name>A0ABT0IQV1_9HYPH</name>
<reference evidence="1 2" key="1">
    <citation type="submission" date="2022-04" db="EMBL/GenBank/DDBJ databases">
        <title>Rhizobium coralii sp. nov., isolated from coral Turbinaria peltata.</title>
        <authorList>
            <person name="Sun H."/>
        </authorList>
    </citation>
    <scope>NUCLEOTIDE SEQUENCE [LARGE SCALE GENOMIC DNA]</scope>
    <source>
        <strain evidence="1 2">NTR19</strain>
    </source>
</reference>
<sequence>MTPEERIQRHEETIERLRADIEWLHQTCFWTEAANNEELIREIEGVASLYLSIIKELSRPPG</sequence>
<evidence type="ECO:0000313" key="2">
    <source>
        <dbReference type="Proteomes" id="UP001202827"/>
    </source>
</evidence>
<gene>
    <name evidence="1" type="ORF">M0654_09660</name>
</gene>
<accession>A0ABT0IQV1</accession>
<proteinExistence type="predicted"/>
<evidence type="ECO:0000313" key="1">
    <source>
        <dbReference type="EMBL" id="MCK8780248.1"/>
    </source>
</evidence>